<reference evidence="1 2" key="1">
    <citation type="journal article" date="2019" name="Int. J. Syst. Evol. Microbiol.">
        <title>The Global Catalogue of Microorganisms (GCM) 10K type strain sequencing project: providing services to taxonomists for standard genome sequencing and annotation.</title>
        <authorList>
            <consortium name="The Broad Institute Genomics Platform"/>
            <consortium name="The Broad Institute Genome Sequencing Center for Infectious Disease"/>
            <person name="Wu L."/>
            <person name="Ma J."/>
        </authorList>
    </citation>
    <scope>NUCLEOTIDE SEQUENCE [LARGE SCALE GENOMIC DNA]</scope>
    <source>
        <strain evidence="1 2">JCM 11813</strain>
    </source>
</reference>
<gene>
    <name evidence="1" type="ORF">GCM10009606_23620</name>
</gene>
<sequence>MAVWLRVPIRARRARMLRVEDAVSGARRSRSTAGVAVSSVTESVYEALTQ</sequence>
<accession>A0ABN1UG91</accession>
<protein>
    <submittedName>
        <fullName evidence="1">Uncharacterized protein</fullName>
    </submittedName>
</protein>
<evidence type="ECO:0000313" key="2">
    <source>
        <dbReference type="Proteomes" id="UP001499979"/>
    </source>
</evidence>
<name>A0ABN1UG91_9ACTN</name>
<organism evidence="1 2">
    <name type="scientific">Nocardioides aquiterrae</name>
    <dbReference type="NCBI Taxonomy" id="203799"/>
    <lineage>
        <taxon>Bacteria</taxon>
        <taxon>Bacillati</taxon>
        <taxon>Actinomycetota</taxon>
        <taxon>Actinomycetes</taxon>
        <taxon>Propionibacteriales</taxon>
        <taxon>Nocardioidaceae</taxon>
        <taxon>Nocardioides</taxon>
    </lineage>
</organism>
<proteinExistence type="predicted"/>
<keyword evidence="2" id="KW-1185">Reference proteome</keyword>
<dbReference type="Proteomes" id="UP001499979">
    <property type="component" value="Unassembled WGS sequence"/>
</dbReference>
<dbReference type="EMBL" id="BAAAJE010000010">
    <property type="protein sequence ID" value="GAA1143485.1"/>
    <property type="molecule type" value="Genomic_DNA"/>
</dbReference>
<comment type="caution">
    <text evidence="1">The sequence shown here is derived from an EMBL/GenBank/DDBJ whole genome shotgun (WGS) entry which is preliminary data.</text>
</comment>
<evidence type="ECO:0000313" key="1">
    <source>
        <dbReference type="EMBL" id="GAA1143485.1"/>
    </source>
</evidence>